<dbReference type="EMBL" id="RZHH01000003">
    <property type="protein sequence ID" value="RYJ08403.1"/>
    <property type="molecule type" value="Genomic_DNA"/>
</dbReference>
<dbReference type="OMA" id="VIRTYAW"/>
<gene>
    <name evidence="10" type="ORF">ELS19_17815</name>
</gene>
<comment type="caution">
    <text evidence="10">The sequence shown here is derived from an EMBL/GenBank/DDBJ whole genome shotgun (WGS) entry which is preliminary data.</text>
</comment>
<dbReference type="InterPro" id="IPR000515">
    <property type="entry name" value="MetI-like"/>
</dbReference>
<dbReference type="PROSITE" id="PS50928">
    <property type="entry name" value="ABC_TM1"/>
    <property type="match status" value="1"/>
</dbReference>
<dbReference type="Gene3D" id="1.10.3720.10">
    <property type="entry name" value="MetI-like"/>
    <property type="match status" value="1"/>
</dbReference>
<dbReference type="SUPFAM" id="SSF161098">
    <property type="entry name" value="MetI-like"/>
    <property type="match status" value="1"/>
</dbReference>
<dbReference type="Pfam" id="PF00528">
    <property type="entry name" value="BPD_transp_1"/>
    <property type="match status" value="1"/>
</dbReference>
<accession>A0A482TBI6</accession>
<keyword evidence="5 8" id="KW-0812">Transmembrane</keyword>
<protein>
    <submittedName>
        <fullName evidence="10">ABC transporter permease</fullName>
    </submittedName>
</protein>
<name>A0A482TBI6_9EURY</name>
<keyword evidence="4" id="KW-1003">Cell membrane</keyword>
<feature type="transmembrane region" description="Helical" evidence="8">
    <location>
        <begin position="94"/>
        <end position="113"/>
    </location>
</feature>
<evidence type="ECO:0000259" key="9">
    <source>
        <dbReference type="PROSITE" id="PS50928"/>
    </source>
</evidence>
<feature type="domain" description="ABC transmembrane type-1" evidence="9">
    <location>
        <begin position="91"/>
        <end position="296"/>
    </location>
</feature>
<keyword evidence="3 8" id="KW-0813">Transport</keyword>
<feature type="transmembrane region" description="Helical" evidence="8">
    <location>
        <begin position="223"/>
        <end position="246"/>
    </location>
</feature>
<dbReference type="GeneID" id="9989421"/>
<evidence type="ECO:0000256" key="4">
    <source>
        <dbReference type="ARBA" id="ARBA00022475"/>
    </source>
</evidence>
<feature type="transmembrane region" description="Helical" evidence="8">
    <location>
        <begin position="176"/>
        <end position="196"/>
    </location>
</feature>
<sequence>MSTIESLRGAFYDASEHDNPVMALLRPPYLFMLPLTVLLLFMFVGPMVAIVLFSIQPANSISLDPSLWTVANYDEIISGILSGSGIYGQVMGNTVVISAITTVTTLVFSYPAAYALARKIKRYKLVFLLMLIIPLFTSVNIRVFGWALFLVQNGVLDSIVGLFGISNYPSMMYQRWTIILGTTYVYMPFMLFPIYLSLLSIEDTTFEAAADLGANKLTMFRKILLPLSMPGIIIGSLFVFILTLGADVEAQILGGGSVYTMASNINYSFGYSQNWPLGSAQAVGLLLITVVAGVIILRTIDLKEIASRGGKR</sequence>
<organism evidence="10 11">
    <name type="scientific">Halogeometricum borinquense</name>
    <dbReference type="NCBI Taxonomy" id="60847"/>
    <lineage>
        <taxon>Archaea</taxon>
        <taxon>Methanobacteriati</taxon>
        <taxon>Methanobacteriota</taxon>
        <taxon>Stenosarchaea group</taxon>
        <taxon>Halobacteria</taxon>
        <taxon>Halobacteriales</taxon>
        <taxon>Haloferacaceae</taxon>
        <taxon>Halogeometricum</taxon>
    </lineage>
</organism>
<comment type="similarity">
    <text evidence="2">Belongs to the binding-protein-dependent transport system permease family. CysTW subfamily.</text>
</comment>
<dbReference type="PANTHER" id="PTHR42929">
    <property type="entry name" value="INNER MEMBRANE ABC TRANSPORTER PERMEASE PROTEIN YDCU-RELATED-RELATED"/>
    <property type="match status" value="1"/>
</dbReference>
<evidence type="ECO:0000256" key="1">
    <source>
        <dbReference type="ARBA" id="ARBA00004651"/>
    </source>
</evidence>
<reference evidence="10 11" key="1">
    <citation type="submission" date="2018-12" db="EMBL/GenBank/DDBJ databases">
        <title>Genome analysis provides insights into bioremediation potentialities of Halogeometricum borinquense strain N11.</title>
        <authorList>
            <person name="Najjari A."/>
            <person name="Youssef N."/>
            <person name="Fhoula I."/>
            <person name="Ben Dhia O."/>
            <person name="Mahjoubi M."/>
            <person name="Ouzari H.I."/>
            <person name="Cherif A."/>
        </authorList>
    </citation>
    <scope>NUCLEOTIDE SEQUENCE [LARGE SCALE GENOMIC DNA]</scope>
    <source>
        <strain evidence="10 11">N11</strain>
    </source>
</reference>
<feature type="transmembrane region" description="Helical" evidence="8">
    <location>
        <begin position="280"/>
        <end position="300"/>
    </location>
</feature>
<evidence type="ECO:0000313" key="11">
    <source>
        <dbReference type="Proteomes" id="UP000294028"/>
    </source>
</evidence>
<feature type="transmembrane region" description="Helical" evidence="8">
    <location>
        <begin position="125"/>
        <end position="149"/>
    </location>
</feature>
<evidence type="ECO:0000256" key="2">
    <source>
        <dbReference type="ARBA" id="ARBA00007069"/>
    </source>
</evidence>
<evidence type="ECO:0000313" key="10">
    <source>
        <dbReference type="EMBL" id="RYJ08403.1"/>
    </source>
</evidence>
<comment type="subcellular location">
    <subcellularLocation>
        <location evidence="1 8">Cell membrane</location>
        <topology evidence="1 8">Multi-pass membrane protein</topology>
    </subcellularLocation>
</comment>
<evidence type="ECO:0000256" key="6">
    <source>
        <dbReference type="ARBA" id="ARBA00022989"/>
    </source>
</evidence>
<dbReference type="CDD" id="cd06261">
    <property type="entry name" value="TM_PBP2"/>
    <property type="match status" value="1"/>
</dbReference>
<dbReference type="RefSeq" id="WP_006053358.1">
    <property type="nucleotide sequence ID" value="NZ_RZHH01000003.1"/>
</dbReference>
<dbReference type="GO" id="GO:0055085">
    <property type="term" value="P:transmembrane transport"/>
    <property type="evidence" value="ECO:0007669"/>
    <property type="project" value="InterPro"/>
</dbReference>
<proteinExistence type="inferred from homology"/>
<keyword evidence="7 8" id="KW-0472">Membrane</keyword>
<evidence type="ECO:0000256" key="5">
    <source>
        <dbReference type="ARBA" id="ARBA00022692"/>
    </source>
</evidence>
<dbReference type="InterPro" id="IPR035906">
    <property type="entry name" value="MetI-like_sf"/>
</dbReference>
<evidence type="ECO:0000256" key="7">
    <source>
        <dbReference type="ARBA" id="ARBA00023136"/>
    </source>
</evidence>
<keyword evidence="6 8" id="KW-1133">Transmembrane helix</keyword>
<evidence type="ECO:0000256" key="3">
    <source>
        <dbReference type="ARBA" id="ARBA00022448"/>
    </source>
</evidence>
<dbReference type="PANTHER" id="PTHR42929:SF1">
    <property type="entry name" value="INNER MEMBRANE ABC TRANSPORTER PERMEASE PROTEIN YDCU-RELATED"/>
    <property type="match status" value="1"/>
</dbReference>
<feature type="transmembrane region" description="Helical" evidence="8">
    <location>
        <begin position="29"/>
        <end position="55"/>
    </location>
</feature>
<evidence type="ECO:0000256" key="8">
    <source>
        <dbReference type="RuleBase" id="RU363032"/>
    </source>
</evidence>
<dbReference type="Proteomes" id="UP000294028">
    <property type="component" value="Unassembled WGS sequence"/>
</dbReference>
<dbReference type="AlphaFoldDB" id="A0A482TBI6"/>
<dbReference type="GO" id="GO:0005886">
    <property type="term" value="C:plasma membrane"/>
    <property type="evidence" value="ECO:0007669"/>
    <property type="project" value="UniProtKB-SubCell"/>
</dbReference>